<feature type="transmembrane region" description="Helical" evidence="9">
    <location>
        <begin position="12"/>
        <end position="33"/>
    </location>
</feature>
<dbReference type="GO" id="GO:0015740">
    <property type="term" value="P:C4-dicarboxylate transport"/>
    <property type="evidence" value="ECO:0007669"/>
    <property type="project" value="TreeGrafter"/>
</dbReference>
<evidence type="ECO:0000313" key="12">
    <source>
        <dbReference type="Proteomes" id="UP000198728"/>
    </source>
</evidence>
<evidence type="ECO:0000256" key="8">
    <source>
        <dbReference type="ARBA" id="ARBA00038436"/>
    </source>
</evidence>
<keyword evidence="6 9" id="KW-1133">Transmembrane helix</keyword>
<keyword evidence="7 9" id="KW-0472">Membrane</keyword>
<comment type="similarity">
    <text evidence="8 9">Belongs to the TRAP transporter small permease family.</text>
</comment>
<comment type="subcellular location">
    <subcellularLocation>
        <location evidence="1 9">Cell inner membrane</location>
        <topology evidence="1 9">Multi-pass membrane protein</topology>
    </subcellularLocation>
</comment>
<dbReference type="GO" id="GO:0005886">
    <property type="term" value="C:plasma membrane"/>
    <property type="evidence" value="ECO:0007669"/>
    <property type="project" value="UniProtKB-SubCell"/>
</dbReference>
<evidence type="ECO:0000259" key="10">
    <source>
        <dbReference type="Pfam" id="PF04290"/>
    </source>
</evidence>
<sequence>MLRSIETLVTWFSRILLWLGGVCVVVLTLHVVADVFMKYAFHRPIVGTLEIVSWYYMVGIAFLPVAWVQLKRQHLMVEMFTMGMSPRSTAVLDAVVGILALIYVAVLTFLVFEEAVVATSRNEIQDVTFFDMPVWPARWILFAGFASMTIVIFYQVCLDFVFGLTGRGHRSYPDKTDTMNFSE</sequence>
<dbReference type="PANTHER" id="PTHR35011:SF10">
    <property type="entry name" value="TRAP TRANSPORTER SMALL PERMEASE PROTEIN"/>
    <property type="match status" value="1"/>
</dbReference>
<evidence type="ECO:0000256" key="3">
    <source>
        <dbReference type="ARBA" id="ARBA00022475"/>
    </source>
</evidence>
<dbReference type="InterPro" id="IPR055348">
    <property type="entry name" value="DctQ"/>
</dbReference>
<dbReference type="PANTHER" id="PTHR35011">
    <property type="entry name" value="2,3-DIKETO-L-GULONATE TRAP TRANSPORTER SMALL PERMEASE PROTEIN YIAM"/>
    <property type="match status" value="1"/>
</dbReference>
<dbReference type="OrthoDB" id="4250245at2"/>
<dbReference type="Pfam" id="PF04290">
    <property type="entry name" value="DctQ"/>
    <property type="match status" value="1"/>
</dbReference>
<keyword evidence="3" id="KW-1003">Cell membrane</keyword>
<keyword evidence="5 9" id="KW-0812">Transmembrane</keyword>
<comment type="function">
    <text evidence="9">Part of the tripartite ATP-independent periplasmic (TRAP) transport system.</text>
</comment>
<evidence type="ECO:0000256" key="1">
    <source>
        <dbReference type="ARBA" id="ARBA00004429"/>
    </source>
</evidence>
<dbReference type="RefSeq" id="WP_093360273.1">
    <property type="nucleotide sequence ID" value="NZ_FOLG01000003.1"/>
</dbReference>
<keyword evidence="2 9" id="KW-0813">Transport</keyword>
<evidence type="ECO:0000313" key="11">
    <source>
        <dbReference type="EMBL" id="SFC28336.1"/>
    </source>
</evidence>
<keyword evidence="4 9" id="KW-0997">Cell inner membrane</keyword>
<dbReference type="STRING" id="441112.SAMN04488094_103311"/>
<evidence type="ECO:0000256" key="6">
    <source>
        <dbReference type="ARBA" id="ARBA00022989"/>
    </source>
</evidence>
<feature type="transmembrane region" description="Helical" evidence="9">
    <location>
        <begin position="53"/>
        <end position="70"/>
    </location>
</feature>
<feature type="transmembrane region" description="Helical" evidence="9">
    <location>
        <begin position="91"/>
        <end position="112"/>
    </location>
</feature>
<feature type="domain" description="Tripartite ATP-independent periplasmic transporters DctQ component" evidence="10">
    <location>
        <begin position="27"/>
        <end position="159"/>
    </location>
</feature>
<dbReference type="Proteomes" id="UP000198728">
    <property type="component" value="Unassembled WGS sequence"/>
</dbReference>
<feature type="transmembrane region" description="Helical" evidence="9">
    <location>
        <begin position="139"/>
        <end position="162"/>
    </location>
</feature>
<evidence type="ECO:0000256" key="9">
    <source>
        <dbReference type="RuleBase" id="RU369079"/>
    </source>
</evidence>
<evidence type="ECO:0000256" key="4">
    <source>
        <dbReference type="ARBA" id="ARBA00022519"/>
    </source>
</evidence>
<evidence type="ECO:0000256" key="5">
    <source>
        <dbReference type="ARBA" id="ARBA00022692"/>
    </source>
</evidence>
<dbReference type="GO" id="GO:0022857">
    <property type="term" value="F:transmembrane transporter activity"/>
    <property type="evidence" value="ECO:0007669"/>
    <property type="project" value="UniProtKB-UniRule"/>
</dbReference>
<dbReference type="InterPro" id="IPR007387">
    <property type="entry name" value="TRAP_DctQ"/>
</dbReference>
<gene>
    <name evidence="11" type="ORF">SAMN04488094_103311</name>
</gene>
<evidence type="ECO:0000256" key="2">
    <source>
        <dbReference type="ARBA" id="ARBA00022448"/>
    </source>
</evidence>
<proteinExistence type="inferred from homology"/>
<reference evidence="11 12" key="1">
    <citation type="submission" date="2016-10" db="EMBL/GenBank/DDBJ databases">
        <authorList>
            <person name="de Groot N.N."/>
        </authorList>
    </citation>
    <scope>NUCLEOTIDE SEQUENCE [LARGE SCALE GENOMIC DNA]</scope>
    <source>
        <strain evidence="11 12">DSM 19548</strain>
    </source>
</reference>
<name>A0A1I1HWT0_9RHOB</name>
<comment type="subunit">
    <text evidence="9">The complex comprises the extracytoplasmic solute receptor protein and the two transmembrane proteins.</text>
</comment>
<keyword evidence="12" id="KW-1185">Reference proteome</keyword>
<accession>A0A1I1HWT0</accession>
<dbReference type="EMBL" id="FOLG01000003">
    <property type="protein sequence ID" value="SFC28336.1"/>
    <property type="molecule type" value="Genomic_DNA"/>
</dbReference>
<protein>
    <recommendedName>
        <fullName evidence="9">TRAP transporter small permease protein</fullName>
    </recommendedName>
</protein>
<dbReference type="AlphaFoldDB" id="A0A1I1HWT0"/>
<organism evidence="11 12">
    <name type="scientific">Tropicimonas isoalkanivorans</name>
    <dbReference type="NCBI Taxonomy" id="441112"/>
    <lineage>
        <taxon>Bacteria</taxon>
        <taxon>Pseudomonadati</taxon>
        <taxon>Pseudomonadota</taxon>
        <taxon>Alphaproteobacteria</taxon>
        <taxon>Rhodobacterales</taxon>
        <taxon>Roseobacteraceae</taxon>
        <taxon>Tropicimonas</taxon>
    </lineage>
</organism>
<evidence type="ECO:0000256" key="7">
    <source>
        <dbReference type="ARBA" id="ARBA00023136"/>
    </source>
</evidence>